<feature type="region of interest" description="Disordered" evidence="1">
    <location>
        <begin position="70"/>
        <end position="89"/>
    </location>
</feature>
<name>A0A9W4XJN8_9PLEO</name>
<evidence type="ECO:0000313" key="2">
    <source>
        <dbReference type="EMBL" id="CAI6334429.1"/>
    </source>
</evidence>
<accession>A0A9W4XJN8</accession>
<comment type="caution">
    <text evidence="2">The sequence shown here is derived from an EMBL/GenBank/DDBJ whole genome shotgun (WGS) entry which is preliminary data.</text>
</comment>
<sequence length="89" mass="9391">MAIVTCEKSSLSTGANLEADVEPIGVTLALVRLLEVSSALRCTGTYPIFNTLRRSLSTLSQKFFPSTCGSAFSSVRSFSEGSGSKDGSY</sequence>
<keyword evidence="3" id="KW-1185">Reference proteome</keyword>
<dbReference type="Proteomes" id="UP001152607">
    <property type="component" value="Unassembled WGS sequence"/>
</dbReference>
<dbReference type="EMBL" id="CAOQHR010000005">
    <property type="protein sequence ID" value="CAI6334429.1"/>
    <property type="molecule type" value="Genomic_DNA"/>
</dbReference>
<protein>
    <submittedName>
        <fullName evidence="2">Uncharacterized protein</fullName>
    </submittedName>
</protein>
<feature type="compositionally biased region" description="Low complexity" evidence="1">
    <location>
        <begin position="70"/>
        <end position="82"/>
    </location>
</feature>
<evidence type="ECO:0000256" key="1">
    <source>
        <dbReference type="SAM" id="MobiDB-lite"/>
    </source>
</evidence>
<organism evidence="2 3">
    <name type="scientific">Periconia digitata</name>
    <dbReference type="NCBI Taxonomy" id="1303443"/>
    <lineage>
        <taxon>Eukaryota</taxon>
        <taxon>Fungi</taxon>
        <taxon>Dikarya</taxon>
        <taxon>Ascomycota</taxon>
        <taxon>Pezizomycotina</taxon>
        <taxon>Dothideomycetes</taxon>
        <taxon>Pleosporomycetidae</taxon>
        <taxon>Pleosporales</taxon>
        <taxon>Massarineae</taxon>
        <taxon>Periconiaceae</taxon>
        <taxon>Periconia</taxon>
    </lineage>
</organism>
<dbReference type="AlphaFoldDB" id="A0A9W4XJN8"/>
<evidence type="ECO:0000313" key="3">
    <source>
        <dbReference type="Proteomes" id="UP001152607"/>
    </source>
</evidence>
<reference evidence="2" key="1">
    <citation type="submission" date="2023-01" db="EMBL/GenBank/DDBJ databases">
        <authorList>
            <person name="Van Ghelder C."/>
            <person name="Rancurel C."/>
        </authorList>
    </citation>
    <scope>NUCLEOTIDE SEQUENCE</scope>
    <source>
        <strain evidence="2">CNCM I-4278</strain>
    </source>
</reference>
<proteinExistence type="predicted"/>
<gene>
    <name evidence="2" type="ORF">PDIGIT_LOCUS7489</name>
</gene>